<organism evidence="2 3">
    <name type="scientific">Chara braunii</name>
    <name type="common">Braun's stonewort</name>
    <dbReference type="NCBI Taxonomy" id="69332"/>
    <lineage>
        <taxon>Eukaryota</taxon>
        <taxon>Viridiplantae</taxon>
        <taxon>Streptophyta</taxon>
        <taxon>Charophyceae</taxon>
        <taxon>Charales</taxon>
        <taxon>Characeae</taxon>
        <taxon>Chara</taxon>
    </lineage>
</organism>
<feature type="compositionally biased region" description="Polar residues" evidence="1">
    <location>
        <begin position="14"/>
        <end position="23"/>
    </location>
</feature>
<dbReference type="Gramene" id="GBG76875">
    <property type="protein sequence ID" value="GBG76875"/>
    <property type="gene ID" value="CBR_g23090"/>
</dbReference>
<evidence type="ECO:0000313" key="2">
    <source>
        <dbReference type="EMBL" id="GBG76875.1"/>
    </source>
</evidence>
<protein>
    <submittedName>
        <fullName evidence="2">Uncharacterized protein</fullName>
    </submittedName>
</protein>
<name>A0A388L3J3_CHABU</name>
<dbReference type="Proteomes" id="UP000265515">
    <property type="component" value="Unassembled WGS sequence"/>
</dbReference>
<sequence>MTIANRSLNLSTCSTYTSTTKNSRGYEEKGDRRERGGDRRAGVGVKKKNRMARKESTGELQLRRQRKKGRELKVDSE</sequence>
<feature type="region of interest" description="Disordered" evidence="1">
    <location>
        <begin position="14"/>
        <end position="77"/>
    </location>
</feature>
<dbReference type="EMBL" id="BFEA01000255">
    <property type="protein sequence ID" value="GBG76875.1"/>
    <property type="molecule type" value="Genomic_DNA"/>
</dbReference>
<gene>
    <name evidence="2" type="ORF">CBR_g23090</name>
</gene>
<evidence type="ECO:0000313" key="3">
    <source>
        <dbReference type="Proteomes" id="UP000265515"/>
    </source>
</evidence>
<reference evidence="2 3" key="1">
    <citation type="journal article" date="2018" name="Cell">
        <title>The Chara Genome: Secondary Complexity and Implications for Plant Terrestrialization.</title>
        <authorList>
            <person name="Nishiyama T."/>
            <person name="Sakayama H."/>
            <person name="Vries J.D."/>
            <person name="Buschmann H."/>
            <person name="Saint-Marcoux D."/>
            <person name="Ullrich K.K."/>
            <person name="Haas F.B."/>
            <person name="Vanderstraeten L."/>
            <person name="Becker D."/>
            <person name="Lang D."/>
            <person name="Vosolsobe S."/>
            <person name="Rombauts S."/>
            <person name="Wilhelmsson P.K.I."/>
            <person name="Janitza P."/>
            <person name="Kern R."/>
            <person name="Heyl A."/>
            <person name="Rumpler F."/>
            <person name="Villalobos L.I.A.C."/>
            <person name="Clay J.M."/>
            <person name="Skokan R."/>
            <person name="Toyoda A."/>
            <person name="Suzuki Y."/>
            <person name="Kagoshima H."/>
            <person name="Schijlen E."/>
            <person name="Tajeshwar N."/>
            <person name="Catarino B."/>
            <person name="Hetherington A.J."/>
            <person name="Saltykova A."/>
            <person name="Bonnot C."/>
            <person name="Breuninger H."/>
            <person name="Symeonidi A."/>
            <person name="Radhakrishnan G.V."/>
            <person name="Van Nieuwerburgh F."/>
            <person name="Deforce D."/>
            <person name="Chang C."/>
            <person name="Karol K.G."/>
            <person name="Hedrich R."/>
            <person name="Ulvskov P."/>
            <person name="Glockner G."/>
            <person name="Delwiche C.F."/>
            <person name="Petrasek J."/>
            <person name="Van de Peer Y."/>
            <person name="Friml J."/>
            <person name="Beilby M."/>
            <person name="Dolan L."/>
            <person name="Kohara Y."/>
            <person name="Sugano S."/>
            <person name="Fujiyama A."/>
            <person name="Delaux P.-M."/>
            <person name="Quint M."/>
            <person name="TheiBen G."/>
            <person name="Hagemann M."/>
            <person name="Harholt J."/>
            <person name="Dunand C."/>
            <person name="Zachgo S."/>
            <person name="Langdale J."/>
            <person name="Maumus F."/>
            <person name="Straeten D.V.D."/>
            <person name="Gould S.B."/>
            <person name="Rensing S.A."/>
        </authorList>
    </citation>
    <scope>NUCLEOTIDE SEQUENCE [LARGE SCALE GENOMIC DNA]</scope>
    <source>
        <strain evidence="2 3">S276</strain>
    </source>
</reference>
<proteinExistence type="predicted"/>
<dbReference type="AlphaFoldDB" id="A0A388L3J3"/>
<accession>A0A388L3J3</accession>
<keyword evidence="3" id="KW-1185">Reference proteome</keyword>
<evidence type="ECO:0000256" key="1">
    <source>
        <dbReference type="SAM" id="MobiDB-lite"/>
    </source>
</evidence>
<comment type="caution">
    <text evidence="2">The sequence shown here is derived from an EMBL/GenBank/DDBJ whole genome shotgun (WGS) entry which is preliminary data.</text>
</comment>
<feature type="compositionally biased region" description="Basic and acidic residues" evidence="1">
    <location>
        <begin position="24"/>
        <end position="41"/>
    </location>
</feature>